<proteinExistence type="predicted"/>
<name>A0A176VK37_MARPO</name>
<protein>
    <recommendedName>
        <fullName evidence="2">DUF7086 domain-containing protein</fullName>
    </recommendedName>
</protein>
<dbReference type="Proteomes" id="UP000077202">
    <property type="component" value="Unassembled WGS sequence"/>
</dbReference>
<dbReference type="EMBL" id="LVLJ01003476">
    <property type="protein sequence ID" value="OAE21328.1"/>
    <property type="molecule type" value="Genomic_DNA"/>
</dbReference>
<evidence type="ECO:0000256" key="1">
    <source>
        <dbReference type="SAM" id="MobiDB-lite"/>
    </source>
</evidence>
<sequence length="320" mass="36303">MSEPSEEEAPSLRLTLSPPGQHIHHHHDERAPPLPTFTPQAASSAESEPERSRPRRASRQTSVDRPSAKLKEERIANPYPWATDRRAVVMSLDRIARSGICSIQGDVVCKRCDGSQKVDYNLQAYFLQLDNYFMANKDLMHDRAPKLWMVPRLLNCSMCHQSDCVKPVIHPRKRYINWLFLMLTQTLGLCTLDQLKYFCKHTHKHRTGAKDRVLYLTYVGLLKQLNPAGICCYHPRIAAARTCTRFVSGVARLVKDVVTMGLRDTESAGWDVQKSYPLKRARNAHPTTKPNHVHGLVKSATAVVSWMQSVIEPMTEDVGN</sequence>
<dbReference type="Pfam" id="PF23324">
    <property type="entry name" value="DUF7086"/>
    <property type="match status" value="1"/>
</dbReference>
<comment type="caution">
    <text evidence="3">The sequence shown here is derived from an EMBL/GenBank/DDBJ whole genome shotgun (WGS) entry which is preliminary data.</text>
</comment>
<feature type="region of interest" description="Disordered" evidence="1">
    <location>
        <begin position="1"/>
        <end position="71"/>
    </location>
</feature>
<dbReference type="AlphaFoldDB" id="A0A176VK37"/>
<dbReference type="PANTHER" id="PTHR34272:SF1">
    <property type="entry name" value="EXPRESSED PROTEIN"/>
    <property type="match status" value="1"/>
</dbReference>
<accession>A0A176VK37</accession>
<evidence type="ECO:0000313" key="3">
    <source>
        <dbReference type="EMBL" id="OAE21328.1"/>
    </source>
</evidence>
<reference evidence="3" key="1">
    <citation type="submission" date="2016-03" db="EMBL/GenBank/DDBJ databases">
        <title>Mechanisms controlling the formation of the plant cell surface in tip-growing cells are functionally conserved among land plants.</title>
        <authorList>
            <person name="Honkanen S."/>
            <person name="Jones V.A."/>
            <person name="Morieri G."/>
            <person name="Champion C."/>
            <person name="Hetherington A.J."/>
            <person name="Kelly S."/>
            <person name="Saint-Marcoux D."/>
            <person name="Proust H."/>
            <person name="Prescott H."/>
            <person name="Dolan L."/>
        </authorList>
    </citation>
    <scope>NUCLEOTIDE SEQUENCE [LARGE SCALE GENOMIC DNA]</scope>
    <source>
        <tissue evidence="3">Whole gametophyte</tissue>
    </source>
</reference>
<evidence type="ECO:0000313" key="4">
    <source>
        <dbReference type="Proteomes" id="UP000077202"/>
    </source>
</evidence>
<organism evidence="3 4">
    <name type="scientific">Marchantia polymorpha subsp. ruderalis</name>
    <dbReference type="NCBI Taxonomy" id="1480154"/>
    <lineage>
        <taxon>Eukaryota</taxon>
        <taxon>Viridiplantae</taxon>
        <taxon>Streptophyta</taxon>
        <taxon>Embryophyta</taxon>
        <taxon>Marchantiophyta</taxon>
        <taxon>Marchantiopsida</taxon>
        <taxon>Marchantiidae</taxon>
        <taxon>Marchantiales</taxon>
        <taxon>Marchantiaceae</taxon>
        <taxon>Marchantia</taxon>
    </lineage>
</organism>
<feature type="domain" description="DUF7086" evidence="2">
    <location>
        <begin position="93"/>
        <end position="225"/>
    </location>
</feature>
<keyword evidence="4" id="KW-1185">Reference proteome</keyword>
<dbReference type="PANTHER" id="PTHR34272">
    <property type="entry name" value="EXPRESSED PROTEIN"/>
    <property type="match status" value="1"/>
</dbReference>
<gene>
    <name evidence="3" type="ORF">AXG93_868s1670</name>
</gene>
<dbReference type="InterPro" id="IPR055513">
    <property type="entry name" value="DUF7086"/>
</dbReference>
<evidence type="ECO:0000259" key="2">
    <source>
        <dbReference type="Pfam" id="PF23324"/>
    </source>
</evidence>